<evidence type="ECO:0000313" key="4">
    <source>
        <dbReference type="Proteomes" id="UP000434276"/>
    </source>
</evidence>
<dbReference type="OrthoDB" id="1065366at2759"/>
<reference evidence="3 4" key="1">
    <citation type="submission" date="2019-12" db="EMBL/GenBank/DDBJ databases">
        <authorList>
            <person name="Jiao W.-B."/>
            <person name="Schneeberger K."/>
        </authorList>
    </citation>
    <scope>NUCLEOTIDE SEQUENCE [LARGE SCALE GENOMIC DNA]</scope>
    <source>
        <strain evidence="4">cv. C24</strain>
    </source>
</reference>
<evidence type="ECO:0000313" key="3">
    <source>
        <dbReference type="EMBL" id="CAA0392501.1"/>
    </source>
</evidence>
<feature type="coiled-coil region" evidence="1">
    <location>
        <begin position="91"/>
        <end position="123"/>
    </location>
</feature>
<dbReference type="InterPro" id="IPR008808">
    <property type="entry name" value="Powdery_mildew-R_dom"/>
</dbReference>
<gene>
    <name evidence="3" type="ORF">C24_LOCUS16622</name>
</gene>
<sequence>MFINFSLHSPQRANKLISRRCAEVVAGGALGLALGVLHEAVKTAKDRSVTTRFILHRLEATIDSITPLVVQIDKFSEEMEDSSSRKVNERLKLLLENAVSLVEENAELRRRTYMRDIKEFEAKLRWVVGVDVQVNQLADIKGVKAKMSEISTKLDEIMTQPTEAKPKFDIHIGWCSGKPNKGHAIRFFHRDDS</sequence>
<dbReference type="EMBL" id="CACSHJ010000094">
    <property type="protein sequence ID" value="CAA0392501.1"/>
    <property type="molecule type" value="Genomic_DNA"/>
</dbReference>
<feature type="domain" description="RPW8" evidence="2">
    <location>
        <begin position="19"/>
        <end position="166"/>
    </location>
</feature>
<dbReference type="ExpressionAtlas" id="A0A5S9XP51">
    <property type="expression patterns" value="baseline and differential"/>
</dbReference>
<dbReference type="AlphaFoldDB" id="A0A5S9XP51"/>
<proteinExistence type="predicted"/>
<evidence type="ECO:0000259" key="2">
    <source>
        <dbReference type="PROSITE" id="PS51153"/>
    </source>
</evidence>
<name>A0A5S9XP51_ARATH</name>
<keyword evidence="1" id="KW-0175">Coiled coil</keyword>
<dbReference type="Proteomes" id="UP000434276">
    <property type="component" value="Unassembled WGS sequence"/>
</dbReference>
<protein>
    <recommendedName>
        <fullName evidence="2">RPW8 domain-containing protein</fullName>
    </recommendedName>
</protein>
<evidence type="ECO:0000256" key="1">
    <source>
        <dbReference type="SAM" id="Coils"/>
    </source>
</evidence>
<accession>A0A5S9XP51</accession>
<dbReference type="PROSITE" id="PS51153">
    <property type="entry name" value="RPW8"/>
    <property type="match status" value="1"/>
</dbReference>
<organism evidence="3 4">
    <name type="scientific">Arabidopsis thaliana</name>
    <name type="common">Mouse-ear cress</name>
    <dbReference type="NCBI Taxonomy" id="3702"/>
    <lineage>
        <taxon>Eukaryota</taxon>
        <taxon>Viridiplantae</taxon>
        <taxon>Streptophyta</taxon>
        <taxon>Embryophyta</taxon>
        <taxon>Tracheophyta</taxon>
        <taxon>Spermatophyta</taxon>
        <taxon>Magnoliopsida</taxon>
        <taxon>eudicotyledons</taxon>
        <taxon>Gunneridae</taxon>
        <taxon>Pentapetalae</taxon>
        <taxon>rosids</taxon>
        <taxon>malvids</taxon>
        <taxon>Brassicales</taxon>
        <taxon>Brassicaceae</taxon>
        <taxon>Camelineae</taxon>
        <taxon>Arabidopsis</taxon>
    </lineage>
</organism>
<dbReference type="Pfam" id="PF05659">
    <property type="entry name" value="RPW8"/>
    <property type="match status" value="1"/>
</dbReference>